<dbReference type="Gene3D" id="2.60.120.260">
    <property type="entry name" value="Galactose-binding domain-like"/>
    <property type="match status" value="1"/>
</dbReference>
<dbReference type="GeneTree" id="ENSGT00390000004140"/>
<dbReference type="GO" id="GO:0005634">
    <property type="term" value="C:nucleus"/>
    <property type="evidence" value="ECO:0007669"/>
    <property type="project" value="InterPro"/>
</dbReference>
<dbReference type="SUPFAM" id="SSF49785">
    <property type="entry name" value="Galactose-binding domain-like"/>
    <property type="match status" value="1"/>
</dbReference>
<organism evidence="3 4">
    <name type="scientific">Anas platyrhynchos platyrhynchos</name>
    <name type="common">Northern mallard</name>
    <dbReference type="NCBI Taxonomy" id="8840"/>
    <lineage>
        <taxon>Eukaryota</taxon>
        <taxon>Metazoa</taxon>
        <taxon>Chordata</taxon>
        <taxon>Craniata</taxon>
        <taxon>Vertebrata</taxon>
        <taxon>Euteleostomi</taxon>
        <taxon>Archelosauria</taxon>
        <taxon>Archosauria</taxon>
        <taxon>Dinosauria</taxon>
        <taxon>Saurischia</taxon>
        <taxon>Theropoda</taxon>
        <taxon>Coelurosauria</taxon>
        <taxon>Aves</taxon>
        <taxon>Neognathae</taxon>
        <taxon>Galloanserae</taxon>
        <taxon>Anseriformes</taxon>
        <taxon>Anatidae</taxon>
        <taxon>Anatinae</taxon>
        <taxon>Anas</taxon>
    </lineage>
</organism>
<reference evidence="3" key="3">
    <citation type="submission" date="2025-09" db="UniProtKB">
        <authorList>
            <consortium name="Ensembl"/>
        </authorList>
    </citation>
    <scope>IDENTIFICATION</scope>
</reference>
<feature type="region of interest" description="Disordered" evidence="1">
    <location>
        <begin position="118"/>
        <end position="202"/>
    </location>
</feature>
<feature type="compositionally biased region" description="Basic and acidic residues" evidence="1">
    <location>
        <begin position="168"/>
        <end position="178"/>
    </location>
</feature>
<dbReference type="Pfam" id="PF01834">
    <property type="entry name" value="XRCC1_N"/>
    <property type="match status" value="1"/>
</dbReference>
<reference evidence="4" key="1">
    <citation type="submission" date="2017-10" db="EMBL/GenBank/DDBJ databases">
        <title>A new Pekin duck reference genome.</title>
        <authorList>
            <person name="Hou Z.-C."/>
            <person name="Zhou Z.-K."/>
            <person name="Zhu F."/>
            <person name="Hou S.-S."/>
        </authorList>
    </citation>
    <scope>NUCLEOTIDE SEQUENCE [LARGE SCALE GENOMIC DNA]</scope>
</reference>
<feature type="region of interest" description="Disordered" evidence="1">
    <location>
        <begin position="1"/>
        <end position="32"/>
    </location>
</feature>
<dbReference type="GO" id="GO:0000012">
    <property type="term" value="P:single strand break repair"/>
    <property type="evidence" value="ECO:0007669"/>
    <property type="project" value="InterPro"/>
</dbReference>
<dbReference type="InterPro" id="IPR002706">
    <property type="entry name" value="Xrcc1_N"/>
</dbReference>
<feature type="domain" description="DNA-repair protein Xrcc1 N-terminal" evidence="2">
    <location>
        <begin position="32"/>
        <end position="118"/>
    </location>
</feature>
<sequence>FGGGPGTGGGVSVTGGGSRYRGGPVTSPPPSQLAREQRIHSVHIGNDGAAFVEVLVGAAAGGDFQVLLPTAAFLTPGESRAGSGLQRVRLFGPDALVKAAAERPWDRVRIVCSQPYCQVTPKTPQKNPKHAWEPTKNTQGHQNAPGDPQTPHTTTPRTPRHPLGSPKTLHEHPGDPKKCLGTPKKHPGTPKSIWGSPKPPHN</sequence>
<dbReference type="AlphaFoldDB" id="A0A493TS38"/>
<evidence type="ECO:0000256" key="1">
    <source>
        <dbReference type="SAM" id="MobiDB-lite"/>
    </source>
</evidence>
<evidence type="ECO:0000259" key="2">
    <source>
        <dbReference type="Pfam" id="PF01834"/>
    </source>
</evidence>
<dbReference type="GO" id="GO:0006284">
    <property type="term" value="P:base-excision repair"/>
    <property type="evidence" value="ECO:0007669"/>
    <property type="project" value="TreeGrafter"/>
</dbReference>
<dbReference type="STRING" id="8840.ENSAPLP00000028415"/>
<dbReference type="PANTHER" id="PTHR11370">
    <property type="entry name" value="DNA-REPAIR PROTEIN XRCC1"/>
    <property type="match status" value="1"/>
</dbReference>
<evidence type="ECO:0000313" key="4">
    <source>
        <dbReference type="Proteomes" id="UP000016666"/>
    </source>
</evidence>
<accession>A0A493TS38</accession>
<dbReference type="Proteomes" id="UP000016666">
    <property type="component" value="Unassembled WGS sequence"/>
</dbReference>
<evidence type="ECO:0000313" key="3">
    <source>
        <dbReference type="Ensembl" id="ENSAPLP00000028415.1"/>
    </source>
</evidence>
<keyword evidence="4" id="KW-1185">Reference proteome</keyword>
<proteinExistence type="predicted"/>
<dbReference type="GO" id="GO:0003684">
    <property type="term" value="F:damaged DNA binding"/>
    <property type="evidence" value="ECO:0007669"/>
    <property type="project" value="InterPro"/>
</dbReference>
<reference evidence="3" key="2">
    <citation type="submission" date="2025-08" db="UniProtKB">
        <authorList>
            <consortium name="Ensembl"/>
        </authorList>
    </citation>
    <scope>IDENTIFICATION</scope>
</reference>
<dbReference type="InterPro" id="IPR008979">
    <property type="entry name" value="Galactose-bd-like_sf"/>
</dbReference>
<dbReference type="PANTHER" id="PTHR11370:SF5">
    <property type="entry name" value="DNA REPAIR PROTEIN XRCC1"/>
    <property type="match status" value="1"/>
</dbReference>
<protein>
    <recommendedName>
        <fullName evidence="2">DNA-repair protein Xrcc1 N-terminal domain-containing protein</fullName>
    </recommendedName>
</protein>
<dbReference type="Ensembl" id="ENSAPLT00000030990.1">
    <property type="protein sequence ID" value="ENSAPLP00000028415.1"/>
    <property type="gene ID" value="ENSAPLG00000029422.1"/>
</dbReference>
<feature type="compositionally biased region" description="Gly residues" evidence="1">
    <location>
        <begin position="1"/>
        <end position="20"/>
    </location>
</feature>
<name>A0A493TS38_ANAPP</name>